<dbReference type="AlphaFoldDB" id="A0A6A6UV07"/>
<feature type="compositionally biased region" description="Polar residues" evidence="1">
    <location>
        <begin position="222"/>
        <end position="241"/>
    </location>
</feature>
<name>A0A6A6UV07_9PLEO</name>
<dbReference type="EMBL" id="MU006615">
    <property type="protein sequence ID" value="KAF2742098.1"/>
    <property type="molecule type" value="Genomic_DNA"/>
</dbReference>
<organism evidence="2 3">
    <name type="scientific">Sporormia fimetaria CBS 119925</name>
    <dbReference type="NCBI Taxonomy" id="1340428"/>
    <lineage>
        <taxon>Eukaryota</taxon>
        <taxon>Fungi</taxon>
        <taxon>Dikarya</taxon>
        <taxon>Ascomycota</taxon>
        <taxon>Pezizomycotina</taxon>
        <taxon>Dothideomycetes</taxon>
        <taxon>Pleosporomycetidae</taxon>
        <taxon>Pleosporales</taxon>
        <taxon>Sporormiaceae</taxon>
        <taxon>Sporormia</taxon>
    </lineage>
</organism>
<sequence length="254" mass="29002">MSRNVAPIVRRPVGPENAYLEARQTPQGPYARMGGFAPFGRMGGMGMGGNRQGSTLMHIVAAHNRRARQQRLPRSFYHSRRVGSRAVARPRPRALPLNLGYPFYPPLGQPRFHPYSSYPPRNMATSHPSGRRLRPAAPLQTPRCGSGPQPCEVPSCRYSTPQPFYARQPYWTPPDEEEEDDIFADEEEDDFTESDTEDLYDGDWSTREDDDDYDSDFESRSWPYSTYNYSATEYGNGSWNHGYSRPSPSRYSSW</sequence>
<evidence type="ECO:0000256" key="1">
    <source>
        <dbReference type="SAM" id="MobiDB-lite"/>
    </source>
</evidence>
<feature type="compositionally biased region" description="Low complexity" evidence="1">
    <location>
        <begin position="243"/>
        <end position="254"/>
    </location>
</feature>
<feature type="region of interest" description="Disordered" evidence="1">
    <location>
        <begin position="122"/>
        <end position="147"/>
    </location>
</feature>
<accession>A0A6A6UV07</accession>
<evidence type="ECO:0000313" key="2">
    <source>
        <dbReference type="EMBL" id="KAF2742098.1"/>
    </source>
</evidence>
<dbReference type="Proteomes" id="UP000799440">
    <property type="component" value="Unassembled WGS sequence"/>
</dbReference>
<feature type="region of interest" description="Disordered" evidence="1">
    <location>
        <begin position="167"/>
        <end position="254"/>
    </location>
</feature>
<feature type="compositionally biased region" description="Acidic residues" evidence="1">
    <location>
        <begin position="174"/>
        <end position="201"/>
    </location>
</feature>
<gene>
    <name evidence="2" type="ORF">M011DRAFT_295121</name>
</gene>
<proteinExistence type="predicted"/>
<evidence type="ECO:0000313" key="3">
    <source>
        <dbReference type="Proteomes" id="UP000799440"/>
    </source>
</evidence>
<protein>
    <submittedName>
        <fullName evidence="2">Uncharacterized protein</fullName>
    </submittedName>
</protein>
<reference evidence="2" key="1">
    <citation type="journal article" date="2020" name="Stud. Mycol.">
        <title>101 Dothideomycetes genomes: a test case for predicting lifestyles and emergence of pathogens.</title>
        <authorList>
            <person name="Haridas S."/>
            <person name="Albert R."/>
            <person name="Binder M."/>
            <person name="Bloem J."/>
            <person name="Labutti K."/>
            <person name="Salamov A."/>
            <person name="Andreopoulos B."/>
            <person name="Baker S."/>
            <person name="Barry K."/>
            <person name="Bills G."/>
            <person name="Bluhm B."/>
            <person name="Cannon C."/>
            <person name="Castanera R."/>
            <person name="Culley D."/>
            <person name="Daum C."/>
            <person name="Ezra D."/>
            <person name="Gonzalez J."/>
            <person name="Henrissat B."/>
            <person name="Kuo A."/>
            <person name="Liang C."/>
            <person name="Lipzen A."/>
            <person name="Lutzoni F."/>
            <person name="Magnuson J."/>
            <person name="Mondo S."/>
            <person name="Nolan M."/>
            <person name="Ohm R."/>
            <person name="Pangilinan J."/>
            <person name="Park H.-J."/>
            <person name="Ramirez L."/>
            <person name="Alfaro M."/>
            <person name="Sun H."/>
            <person name="Tritt A."/>
            <person name="Yoshinaga Y."/>
            <person name="Zwiers L.-H."/>
            <person name="Turgeon B."/>
            <person name="Goodwin S."/>
            <person name="Spatafora J."/>
            <person name="Crous P."/>
            <person name="Grigoriev I."/>
        </authorList>
    </citation>
    <scope>NUCLEOTIDE SEQUENCE</scope>
    <source>
        <strain evidence="2">CBS 119925</strain>
    </source>
</reference>
<keyword evidence="3" id="KW-1185">Reference proteome</keyword>